<protein>
    <submittedName>
        <fullName evidence="2">Uncharacterized protein</fullName>
    </submittedName>
</protein>
<dbReference type="Proteomes" id="UP000887565">
    <property type="component" value="Unplaced"/>
</dbReference>
<accession>A0A915IS95</accession>
<evidence type="ECO:0000313" key="2">
    <source>
        <dbReference type="WBParaSite" id="nRc.2.0.1.t16249-RA"/>
    </source>
</evidence>
<dbReference type="AlphaFoldDB" id="A0A915IS95"/>
<dbReference type="WBParaSite" id="nRc.2.0.1.t16249-RA">
    <property type="protein sequence ID" value="nRc.2.0.1.t16249-RA"/>
    <property type="gene ID" value="nRc.2.0.1.g16249"/>
</dbReference>
<keyword evidence="1" id="KW-1185">Reference proteome</keyword>
<organism evidence="1 2">
    <name type="scientific">Romanomermis culicivorax</name>
    <name type="common">Nematode worm</name>
    <dbReference type="NCBI Taxonomy" id="13658"/>
    <lineage>
        <taxon>Eukaryota</taxon>
        <taxon>Metazoa</taxon>
        <taxon>Ecdysozoa</taxon>
        <taxon>Nematoda</taxon>
        <taxon>Enoplea</taxon>
        <taxon>Dorylaimia</taxon>
        <taxon>Mermithida</taxon>
        <taxon>Mermithoidea</taxon>
        <taxon>Mermithidae</taxon>
        <taxon>Romanomermis</taxon>
    </lineage>
</organism>
<evidence type="ECO:0000313" key="1">
    <source>
        <dbReference type="Proteomes" id="UP000887565"/>
    </source>
</evidence>
<name>A0A915IS95_ROMCU</name>
<sequence length="100" mass="11597">MRIIRIKKLSVWAIGIGIPFFLVKNAKKFVIVFVVVTTFVQKIEARQSLSFVATESYESVISRNARHFLPIFVVVRYDRTDASIMKIELAIIHDKLVMER</sequence>
<reference evidence="2" key="1">
    <citation type="submission" date="2022-11" db="UniProtKB">
        <authorList>
            <consortium name="WormBaseParasite"/>
        </authorList>
    </citation>
    <scope>IDENTIFICATION</scope>
</reference>
<proteinExistence type="predicted"/>